<gene>
    <name evidence="1" type="ORF">AVEN_275566_1</name>
</gene>
<evidence type="ECO:0000313" key="2">
    <source>
        <dbReference type="Proteomes" id="UP000499080"/>
    </source>
</evidence>
<organism evidence="1 2">
    <name type="scientific">Araneus ventricosus</name>
    <name type="common">Orbweaver spider</name>
    <name type="synonym">Epeira ventricosa</name>
    <dbReference type="NCBI Taxonomy" id="182803"/>
    <lineage>
        <taxon>Eukaryota</taxon>
        <taxon>Metazoa</taxon>
        <taxon>Ecdysozoa</taxon>
        <taxon>Arthropoda</taxon>
        <taxon>Chelicerata</taxon>
        <taxon>Arachnida</taxon>
        <taxon>Araneae</taxon>
        <taxon>Araneomorphae</taxon>
        <taxon>Entelegynae</taxon>
        <taxon>Araneoidea</taxon>
        <taxon>Araneidae</taxon>
        <taxon>Araneus</taxon>
    </lineage>
</organism>
<name>A0A4Y2KU96_ARAVE</name>
<evidence type="ECO:0000313" key="1">
    <source>
        <dbReference type="EMBL" id="GBN04936.1"/>
    </source>
</evidence>
<protein>
    <submittedName>
        <fullName evidence="1">Uncharacterized protein</fullName>
    </submittedName>
</protein>
<comment type="caution">
    <text evidence="1">The sequence shown here is derived from an EMBL/GenBank/DDBJ whole genome shotgun (WGS) entry which is preliminary data.</text>
</comment>
<dbReference type="Proteomes" id="UP000499080">
    <property type="component" value="Unassembled WGS sequence"/>
</dbReference>
<proteinExistence type="predicted"/>
<dbReference type="AlphaFoldDB" id="A0A4Y2KU96"/>
<dbReference type="EMBL" id="BGPR01004925">
    <property type="protein sequence ID" value="GBN04936.1"/>
    <property type="molecule type" value="Genomic_DNA"/>
</dbReference>
<reference evidence="1 2" key="1">
    <citation type="journal article" date="2019" name="Sci. Rep.">
        <title>Orb-weaving spider Araneus ventricosus genome elucidates the spidroin gene catalogue.</title>
        <authorList>
            <person name="Kono N."/>
            <person name="Nakamura H."/>
            <person name="Ohtoshi R."/>
            <person name="Moran D.A.P."/>
            <person name="Shinohara A."/>
            <person name="Yoshida Y."/>
            <person name="Fujiwara M."/>
            <person name="Mori M."/>
            <person name="Tomita M."/>
            <person name="Arakawa K."/>
        </authorList>
    </citation>
    <scope>NUCLEOTIDE SEQUENCE [LARGE SCALE GENOMIC DNA]</scope>
</reference>
<sequence>MIISHTTSVKKRLFSTAFFFYILSLKHGVNLSAACRSSRIGVGHHEGSHSESFKRLSSSCPDDYASGTPSEEFSWTTGMGSIVCRKFVGVVNKVSMLMVGDDNASTSEK</sequence>
<keyword evidence="2" id="KW-1185">Reference proteome</keyword>
<accession>A0A4Y2KU96</accession>